<evidence type="ECO:0000256" key="4">
    <source>
        <dbReference type="ARBA" id="ARBA00023002"/>
    </source>
</evidence>
<organism evidence="9 10">
    <name type="scientific">Posidoniimonas corsicana</name>
    <dbReference type="NCBI Taxonomy" id="1938618"/>
    <lineage>
        <taxon>Bacteria</taxon>
        <taxon>Pseudomonadati</taxon>
        <taxon>Planctomycetota</taxon>
        <taxon>Planctomycetia</taxon>
        <taxon>Pirellulales</taxon>
        <taxon>Lacipirellulaceae</taxon>
        <taxon>Posidoniimonas</taxon>
    </lineage>
</organism>
<evidence type="ECO:0000256" key="5">
    <source>
        <dbReference type="PIRNR" id="PIRNR000241"/>
    </source>
</evidence>
<dbReference type="Proteomes" id="UP000316714">
    <property type="component" value="Unassembled WGS sequence"/>
</dbReference>
<feature type="binding site" evidence="7">
    <location>
        <position position="64"/>
    </location>
    <ligand>
        <name>5-hydroxyisourate</name>
        <dbReference type="ChEBI" id="CHEBI:18072"/>
    </ligand>
</feature>
<accession>A0A5C5VBA4</accession>
<comment type="pathway">
    <text evidence="1 5">Purine metabolism; urate degradation; (S)-allantoin from urate: step 1/3.</text>
</comment>
<feature type="active site" description="Charge relay system" evidence="6">
    <location>
        <position position="249"/>
    </location>
</feature>
<dbReference type="PRINTS" id="PR00093">
    <property type="entry name" value="URICASE"/>
</dbReference>
<name>A0A5C5VBA4_9BACT</name>
<feature type="binding site" evidence="7">
    <location>
        <position position="221"/>
    </location>
    <ligand>
        <name>urate</name>
        <dbReference type="ChEBI" id="CHEBI:17775"/>
    </ligand>
</feature>
<keyword evidence="4 5" id="KW-0560">Oxidoreductase</keyword>
<evidence type="ECO:0000313" key="10">
    <source>
        <dbReference type="Proteomes" id="UP000316714"/>
    </source>
</evidence>
<feature type="active site" description="Charge relay system" evidence="6">
    <location>
        <position position="12"/>
    </location>
</feature>
<dbReference type="PANTHER" id="PTHR42874:SF1">
    <property type="entry name" value="URICASE"/>
    <property type="match status" value="1"/>
</dbReference>
<reference evidence="9 10" key="1">
    <citation type="submission" date="2019-02" db="EMBL/GenBank/DDBJ databases">
        <title>Deep-cultivation of Planctomycetes and their phenomic and genomic characterization uncovers novel biology.</title>
        <authorList>
            <person name="Wiegand S."/>
            <person name="Jogler M."/>
            <person name="Boedeker C."/>
            <person name="Pinto D."/>
            <person name="Vollmers J."/>
            <person name="Rivas-Marin E."/>
            <person name="Kohn T."/>
            <person name="Peeters S.H."/>
            <person name="Heuer A."/>
            <person name="Rast P."/>
            <person name="Oberbeckmann S."/>
            <person name="Bunk B."/>
            <person name="Jeske O."/>
            <person name="Meyerdierks A."/>
            <person name="Storesund J.E."/>
            <person name="Kallscheuer N."/>
            <person name="Luecker S."/>
            <person name="Lage O.M."/>
            <person name="Pohl T."/>
            <person name="Merkel B.J."/>
            <person name="Hornburger P."/>
            <person name="Mueller R.-W."/>
            <person name="Bruemmer F."/>
            <person name="Labrenz M."/>
            <person name="Spormann A.M."/>
            <person name="Op Den Camp H."/>
            <person name="Overmann J."/>
            <person name="Amann R."/>
            <person name="Jetten M.S.M."/>
            <person name="Mascher T."/>
            <person name="Medema M.H."/>
            <person name="Devos D.P."/>
            <person name="Kaster A.-K."/>
            <person name="Ovreas L."/>
            <person name="Rohde M."/>
            <person name="Galperin M.Y."/>
            <person name="Jogler C."/>
        </authorList>
    </citation>
    <scope>NUCLEOTIDE SEQUENCE [LARGE SCALE GENOMIC DNA]</scope>
    <source>
        <strain evidence="9 10">KOR34</strain>
    </source>
</reference>
<evidence type="ECO:0000256" key="3">
    <source>
        <dbReference type="ARBA" id="ARBA00022631"/>
    </source>
</evidence>
<feature type="binding site" evidence="7">
    <location>
        <position position="161"/>
    </location>
    <ligand>
        <name>5-hydroxyisourate</name>
        <dbReference type="ChEBI" id="CHEBI:18072"/>
    </ligand>
</feature>
<dbReference type="PIRSF" id="PIRSF000241">
    <property type="entry name" value="Urate_oxidase"/>
    <property type="match status" value="1"/>
</dbReference>
<proteinExistence type="inferred from homology"/>
<protein>
    <recommendedName>
        <fullName evidence="5 8">Uricase</fullName>
        <ecNumber evidence="5 8">1.7.3.3</ecNumber>
    </recommendedName>
    <alternativeName>
        <fullName evidence="5">Urate oxidase</fullName>
    </alternativeName>
</protein>
<evidence type="ECO:0000313" key="9">
    <source>
        <dbReference type="EMBL" id="TWT35904.1"/>
    </source>
</evidence>
<comment type="function">
    <text evidence="5 8">Catalyzes the oxidation of uric acid to 5-hydroxyisourate, which is further processed to form (S)-allantoin.</text>
</comment>
<dbReference type="EMBL" id="SIHJ01000001">
    <property type="protein sequence ID" value="TWT35904.1"/>
    <property type="molecule type" value="Genomic_DNA"/>
</dbReference>
<feature type="binding site" evidence="7">
    <location>
        <position position="221"/>
    </location>
    <ligand>
        <name>5-hydroxyisourate</name>
        <dbReference type="ChEBI" id="CHEBI:18072"/>
    </ligand>
</feature>
<keyword evidence="3 5" id="KW-0659">Purine metabolism</keyword>
<comment type="caution">
    <text evidence="9">The sequence shown here is derived from an EMBL/GenBank/DDBJ whole genome shotgun (WGS) entry which is preliminary data.</text>
</comment>
<feature type="binding site" evidence="7">
    <location>
        <position position="64"/>
    </location>
    <ligand>
        <name>urate</name>
        <dbReference type="ChEBI" id="CHEBI:17775"/>
    </ligand>
</feature>
<feature type="binding site" evidence="7">
    <location>
        <position position="63"/>
    </location>
    <ligand>
        <name>urate</name>
        <dbReference type="ChEBI" id="CHEBI:17775"/>
    </ligand>
</feature>
<evidence type="ECO:0000256" key="1">
    <source>
        <dbReference type="ARBA" id="ARBA00004831"/>
    </source>
</evidence>
<feature type="binding site" evidence="7">
    <location>
        <position position="247"/>
    </location>
    <ligand>
        <name>O2</name>
        <dbReference type="ChEBI" id="CHEBI:15379"/>
    </ligand>
</feature>
<dbReference type="RefSeq" id="WP_146562406.1">
    <property type="nucleotide sequence ID" value="NZ_SIHJ01000001.1"/>
</dbReference>
<feature type="binding site" evidence="7">
    <location>
        <position position="178"/>
    </location>
    <ligand>
        <name>5-hydroxyisourate</name>
        <dbReference type="ChEBI" id="CHEBI:18072"/>
    </ligand>
</feature>
<dbReference type="Pfam" id="PF01014">
    <property type="entry name" value="Uricase"/>
    <property type="match status" value="2"/>
</dbReference>
<dbReference type="GO" id="GO:0006145">
    <property type="term" value="P:purine nucleobase catabolic process"/>
    <property type="evidence" value="ECO:0007669"/>
    <property type="project" value="TreeGrafter"/>
</dbReference>
<comment type="similarity">
    <text evidence="2 5 8">Belongs to the uricase family.</text>
</comment>
<feature type="binding site" evidence="7">
    <location>
        <position position="161"/>
    </location>
    <ligand>
        <name>urate</name>
        <dbReference type="ChEBI" id="CHEBI:17775"/>
    </ligand>
</feature>
<feature type="binding site" evidence="7">
    <location>
        <position position="63"/>
    </location>
    <ligand>
        <name>5-hydroxyisourate</name>
        <dbReference type="ChEBI" id="CHEBI:18072"/>
    </ligand>
</feature>
<dbReference type="PANTHER" id="PTHR42874">
    <property type="entry name" value="URICASE"/>
    <property type="match status" value="1"/>
</dbReference>
<feature type="active site" description="Charge relay system" evidence="6">
    <location>
        <position position="63"/>
    </location>
</feature>
<comment type="catalytic activity">
    <reaction evidence="5 8">
        <text>urate + O2 + H2O = 5-hydroxyisourate + H2O2</text>
        <dbReference type="Rhea" id="RHEA:21368"/>
        <dbReference type="ChEBI" id="CHEBI:15377"/>
        <dbReference type="ChEBI" id="CHEBI:15379"/>
        <dbReference type="ChEBI" id="CHEBI:16240"/>
        <dbReference type="ChEBI" id="CHEBI:17775"/>
        <dbReference type="ChEBI" id="CHEBI:18072"/>
        <dbReference type="EC" id="1.7.3.3"/>
    </reaction>
</comment>
<evidence type="ECO:0000256" key="6">
    <source>
        <dbReference type="PIRSR" id="PIRSR000241-1"/>
    </source>
</evidence>
<keyword evidence="10" id="KW-1185">Reference proteome</keyword>
<dbReference type="EC" id="1.7.3.3" evidence="5 8"/>
<gene>
    <name evidence="9" type="primary">uox</name>
    <name evidence="9" type="ORF">KOR34_08010</name>
</gene>
<dbReference type="InterPro" id="IPR002042">
    <property type="entry name" value="Uricase"/>
</dbReference>
<evidence type="ECO:0000256" key="7">
    <source>
        <dbReference type="PIRSR" id="PIRSR000241-2"/>
    </source>
</evidence>
<dbReference type="Gene3D" id="3.10.270.10">
    <property type="entry name" value="Urate Oxidase"/>
    <property type="match status" value="1"/>
</dbReference>
<feature type="binding site" evidence="7">
    <location>
        <position position="178"/>
    </location>
    <ligand>
        <name>urate</name>
        <dbReference type="ChEBI" id="CHEBI:17775"/>
    </ligand>
</feature>
<dbReference type="SUPFAM" id="SSF55620">
    <property type="entry name" value="Tetrahydrobiopterin biosynthesis enzymes-like"/>
    <property type="match status" value="2"/>
</dbReference>
<dbReference type="OrthoDB" id="9809009at2"/>
<feature type="binding site" evidence="7">
    <location>
        <position position="63"/>
    </location>
    <ligand>
        <name>O2</name>
        <dbReference type="ChEBI" id="CHEBI:15379"/>
    </ligand>
</feature>
<evidence type="ECO:0000256" key="2">
    <source>
        <dbReference type="ARBA" id="ARBA00009760"/>
    </source>
</evidence>
<dbReference type="GO" id="GO:0019628">
    <property type="term" value="P:urate catabolic process"/>
    <property type="evidence" value="ECO:0007669"/>
    <property type="project" value="UniProtKB-UniPathway"/>
</dbReference>
<feature type="binding site" evidence="7">
    <location>
        <position position="247"/>
    </location>
    <ligand>
        <name>5-hydroxyisourate</name>
        <dbReference type="ChEBI" id="CHEBI:18072"/>
    </ligand>
</feature>
<evidence type="ECO:0000256" key="8">
    <source>
        <dbReference type="RuleBase" id="RU004455"/>
    </source>
</evidence>
<feature type="binding site" evidence="7">
    <location>
        <position position="220"/>
    </location>
    <ligand>
        <name>urate</name>
        <dbReference type="ChEBI" id="CHEBI:17775"/>
    </ligand>
</feature>
<feature type="binding site" evidence="7">
    <location>
        <position position="247"/>
    </location>
    <ligand>
        <name>urate</name>
        <dbReference type="ChEBI" id="CHEBI:17775"/>
    </ligand>
</feature>
<dbReference type="AlphaFoldDB" id="A0A5C5VBA4"/>
<dbReference type="UniPathway" id="UPA00394">
    <property type="reaction ID" value="UER00650"/>
</dbReference>
<dbReference type="GO" id="GO:0004846">
    <property type="term" value="F:urate oxidase activity"/>
    <property type="evidence" value="ECO:0007669"/>
    <property type="project" value="UniProtKB-EC"/>
</dbReference>
<feature type="binding site" evidence="7">
    <location>
        <position position="220"/>
    </location>
    <ligand>
        <name>5-hydroxyisourate</name>
        <dbReference type="ChEBI" id="CHEBI:18072"/>
    </ligand>
</feature>
<sequence>MATRVSHNAYGKHRVRISKVRRPRQAPPNAERHELVEVAVDVELQGDFEAAFTHGDNRQVIATDTCKNTLYVLAKDHPIDSVESFGRAVAEHFLGRYAHVEQVDVRLVEQVWDRLAGSDHSFVAAQKMTPTAAVTHRRGESPAVVGGLERLTIAKTTESGFVDFHRDEFRTLADTTDRILATEMTAAWRYSAAEADYAAARESIVAALLERFTDHYSHSVQETLYLMAGAALAACADIGQITLTMPNKHHLLANLAPFDRENENEVFVVTDEPFGYITATVDRE</sequence>
<dbReference type="NCBIfam" id="TIGR03383">
    <property type="entry name" value="urate_oxi"/>
    <property type="match status" value="1"/>
</dbReference>